<dbReference type="RefSeq" id="WP_185128518.1">
    <property type="nucleotide sequence ID" value="NZ_JACJVO010000009.1"/>
</dbReference>
<dbReference type="GO" id="GO:0046872">
    <property type="term" value="F:metal ion binding"/>
    <property type="evidence" value="ECO:0007669"/>
    <property type="project" value="UniProtKB-KW"/>
</dbReference>
<comment type="caution">
    <text evidence="4">The sequence shown here is derived from an EMBL/GenBank/DDBJ whole genome shotgun (WGS) entry which is preliminary data.</text>
</comment>
<dbReference type="EMBL" id="JACJVO010000009">
    <property type="protein sequence ID" value="MBB6730862.1"/>
    <property type="molecule type" value="Genomic_DNA"/>
</dbReference>
<name>A0A7X0SJ15_9BACL</name>
<dbReference type="GO" id="GO:0016740">
    <property type="term" value="F:transferase activity"/>
    <property type="evidence" value="ECO:0007669"/>
    <property type="project" value="UniProtKB-KW"/>
</dbReference>
<dbReference type="SUPFAM" id="SSF53649">
    <property type="entry name" value="Alkaline phosphatase-like"/>
    <property type="match status" value="1"/>
</dbReference>
<organism evidence="4 5">
    <name type="scientific">Cohnella zeiphila</name>
    <dbReference type="NCBI Taxonomy" id="2761120"/>
    <lineage>
        <taxon>Bacteria</taxon>
        <taxon>Bacillati</taxon>
        <taxon>Bacillota</taxon>
        <taxon>Bacilli</taxon>
        <taxon>Bacillales</taxon>
        <taxon>Paenibacillaceae</taxon>
        <taxon>Cohnella</taxon>
    </lineage>
</organism>
<protein>
    <submittedName>
        <fullName evidence="4">Sulfatase-like hydrolase/transferase</fullName>
    </submittedName>
</protein>
<proteinExistence type="predicted"/>
<gene>
    <name evidence="4" type="ORF">H7C18_08100</name>
</gene>
<keyword evidence="5" id="KW-1185">Reference proteome</keyword>
<dbReference type="InterPro" id="IPR000917">
    <property type="entry name" value="Sulfatase_N"/>
</dbReference>
<keyword evidence="4" id="KW-0808">Transferase</keyword>
<evidence type="ECO:0000313" key="5">
    <source>
        <dbReference type="Proteomes" id="UP000564644"/>
    </source>
</evidence>
<dbReference type="Pfam" id="PF00884">
    <property type="entry name" value="Sulfatase"/>
    <property type="match status" value="1"/>
</dbReference>
<evidence type="ECO:0000256" key="1">
    <source>
        <dbReference type="ARBA" id="ARBA00022723"/>
    </source>
</evidence>
<accession>A0A7X0SJ15</accession>
<dbReference type="GO" id="GO:0005737">
    <property type="term" value="C:cytoplasm"/>
    <property type="evidence" value="ECO:0007669"/>
    <property type="project" value="TreeGrafter"/>
</dbReference>
<dbReference type="AlphaFoldDB" id="A0A7X0SJ15"/>
<evidence type="ECO:0000313" key="4">
    <source>
        <dbReference type="EMBL" id="MBB6730862.1"/>
    </source>
</evidence>
<dbReference type="InterPro" id="IPR017850">
    <property type="entry name" value="Alkaline_phosphatase_core_sf"/>
</dbReference>
<dbReference type="GO" id="GO:0008484">
    <property type="term" value="F:sulfuric ester hydrolase activity"/>
    <property type="evidence" value="ECO:0007669"/>
    <property type="project" value="TreeGrafter"/>
</dbReference>
<feature type="domain" description="Sulfatase N-terminal" evidence="3">
    <location>
        <begin position="4"/>
        <end position="383"/>
    </location>
</feature>
<keyword evidence="1" id="KW-0479">Metal-binding</keyword>
<reference evidence="4 5" key="1">
    <citation type="submission" date="2020-08" db="EMBL/GenBank/DDBJ databases">
        <title>Cohnella phylogeny.</title>
        <authorList>
            <person name="Dunlap C."/>
        </authorList>
    </citation>
    <scope>NUCLEOTIDE SEQUENCE [LARGE SCALE GENOMIC DNA]</scope>
    <source>
        <strain evidence="4 5">CBP 2801</strain>
    </source>
</reference>
<evidence type="ECO:0000256" key="2">
    <source>
        <dbReference type="ARBA" id="ARBA00022801"/>
    </source>
</evidence>
<evidence type="ECO:0000259" key="3">
    <source>
        <dbReference type="Pfam" id="PF00884"/>
    </source>
</evidence>
<sequence>MTRPHILLITTDELRKDALGCYGNEAVATPNLDRLAAQGILFDRAYSASPWCLPSRCALLTGQLPHNTGAYSNFRKCELSAGIPNLFTELKKTGYATSVHGKCHFAPVPYGETRPDVTLPYEAFRDYYVSLGIDHLDLQDDKQVSVWFYDDYAKELDAAGYLGAYRDATWDVKGNRKVFPFPGPEEWHPDSWVGRKAVEYLSDRDDGEPLFCWVSFSGPHYPFDPPQSYLSRVDMSKDKPRTLREGEFDDPRRIHHRSYHGDGRGVADGAGIAPDRACKNYSEAYWLELRRSYYANVALIDDQIGRILETARAKFGDDVLVIFTADHGEMLGNHGIWGKGDCAYEDVLNVPLLVQYPGERDGWTTDAKVQLTDIMETCLKTAGAESPPETDGIDFRENIARGGYEFVFSEGEGFASVSDGRWKYVHVAKMGQSFAELFDLESDPSEFHNVAELPEHAAVLASLRKQLTDLFMKKLLS</sequence>
<keyword evidence="2 4" id="KW-0378">Hydrolase</keyword>
<dbReference type="PANTHER" id="PTHR45953">
    <property type="entry name" value="IDURONATE 2-SULFATASE"/>
    <property type="match status" value="1"/>
</dbReference>
<dbReference type="PANTHER" id="PTHR45953:SF1">
    <property type="entry name" value="IDURONATE 2-SULFATASE"/>
    <property type="match status" value="1"/>
</dbReference>
<dbReference type="Gene3D" id="3.40.720.10">
    <property type="entry name" value="Alkaline Phosphatase, subunit A"/>
    <property type="match status" value="1"/>
</dbReference>
<dbReference type="Proteomes" id="UP000564644">
    <property type="component" value="Unassembled WGS sequence"/>
</dbReference>